<feature type="non-terminal residue" evidence="2">
    <location>
        <position position="1"/>
    </location>
</feature>
<protein>
    <submittedName>
        <fullName evidence="2">Uncharacterized protein</fullName>
    </submittedName>
</protein>
<feature type="non-terminal residue" evidence="2">
    <location>
        <position position="116"/>
    </location>
</feature>
<sequence>RIKMCGECGARHVAGTCPFAHPTHLLADSCAPPLSPNDAAAAASLLGSNGIPHHEQNGVIMSPPHHDSPVNLTQVPKEEGGPEETWRDPQRPGSPTCYARTSLPPGLSLERRVLPP</sequence>
<feature type="region of interest" description="Disordered" evidence="1">
    <location>
        <begin position="48"/>
        <end position="116"/>
    </location>
</feature>
<keyword evidence="3" id="KW-1185">Reference proteome</keyword>
<comment type="caution">
    <text evidence="2">The sequence shown here is derived from an EMBL/GenBank/DDBJ whole genome shotgun (WGS) entry which is preliminary data.</text>
</comment>
<evidence type="ECO:0000313" key="3">
    <source>
        <dbReference type="Proteomes" id="UP001497623"/>
    </source>
</evidence>
<accession>A0AAV2QDW7</accession>
<evidence type="ECO:0000256" key="1">
    <source>
        <dbReference type="SAM" id="MobiDB-lite"/>
    </source>
</evidence>
<dbReference type="EMBL" id="CAXKWB010005929">
    <property type="protein sequence ID" value="CAL4080603.1"/>
    <property type="molecule type" value="Genomic_DNA"/>
</dbReference>
<proteinExistence type="predicted"/>
<gene>
    <name evidence="2" type="ORF">MNOR_LOCUS11332</name>
</gene>
<evidence type="ECO:0000313" key="2">
    <source>
        <dbReference type="EMBL" id="CAL4080603.1"/>
    </source>
</evidence>
<feature type="compositionally biased region" description="Basic and acidic residues" evidence="1">
    <location>
        <begin position="76"/>
        <end position="90"/>
    </location>
</feature>
<reference evidence="2 3" key="1">
    <citation type="submission" date="2024-05" db="EMBL/GenBank/DDBJ databases">
        <authorList>
            <person name="Wallberg A."/>
        </authorList>
    </citation>
    <scope>NUCLEOTIDE SEQUENCE [LARGE SCALE GENOMIC DNA]</scope>
</reference>
<name>A0AAV2QDW7_MEGNR</name>
<organism evidence="2 3">
    <name type="scientific">Meganyctiphanes norvegica</name>
    <name type="common">Northern krill</name>
    <name type="synonym">Thysanopoda norvegica</name>
    <dbReference type="NCBI Taxonomy" id="48144"/>
    <lineage>
        <taxon>Eukaryota</taxon>
        <taxon>Metazoa</taxon>
        <taxon>Ecdysozoa</taxon>
        <taxon>Arthropoda</taxon>
        <taxon>Crustacea</taxon>
        <taxon>Multicrustacea</taxon>
        <taxon>Malacostraca</taxon>
        <taxon>Eumalacostraca</taxon>
        <taxon>Eucarida</taxon>
        <taxon>Euphausiacea</taxon>
        <taxon>Euphausiidae</taxon>
        <taxon>Meganyctiphanes</taxon>
    </lineage>
</organism>
<dbReference type="AlphaFoldDB" id="A0AAV2QDW7"/>
<dbReference type="Proteomes" id="UP001497623">
    <property type="component" value="Unassembled WGS sequence"/>
</dbReference>